<sequence>MDSRPDPFDLPGVQWQPLSPRLTTIRELGLAVWLGIPAIAVGVAAYAFSLTWLMFVAAGLALIWLSQAILIPRRVRAFGYACRADDVAIRSGIWHRRMVVVPYGRMQTVSVTSGPLLRRFGLAAIGLQTASSGSDATIPGINRREAEHLRDRLTALGEARMLRL</sequence>
<reference evidence="3 4" key="1">
    <citation type="submission" date="2019-06" db="EMBL/GenBank/DDBJ databases">
        <title>Sequencing the genomes of 1000 actinobacteria strains.</title>
        <authorList>
            <person name="Klenk H.-P."/>
        </authorList>
    </citation>
    <scope>NUCLEOTIDE SEQUENCE [LARGE SCALE GENOMIC DNA]</scope>
    <source>
        <strain evidence="3 4">DSM 4813</strain>
    </source>
</reference>
<name>A0A542ZTK6_RARFA</name>
<dbReference type="PANTHER" id="PTHR34473">
    <property type="entry name" value="UPF0699 TRANSMEMBRANE PROTEIN YDBS"/>
    <property type="match status" value="1"/>
</dbReference>
<protein>
    <recommendedName>
        <fullName evidence="2">YdbS-like PH domain-containing protein</fullName>
    </recommendedName>
</protein>
<proteinExistence type="predicted"/>
<dbReference type="OrthoDB" id="7364633at2"/>
<keyword evidence="1" id="KW-1133">Transmembrane helix</keyword>
<dbReference type="AlphaFoldDB" id="A0A542ZTK6"/>
<dbReference type="PANTHER" id="PTHR34473:SF3">
    <property type="entry name" value="TRANSMEMBRANE PROTEIN-RELATED"/>
    <property type="match status" value="1"/>
</dbReference>
<keyword evidence="1" id="KW-0472">Membrane</keyword>
<evidence type="ECO:0000313" key="3">
    <source>
        <dbReference type="EMBL" id="TQL63681.1"/>
    </source>
</evidence>
<keyword evidence="4" id="KW-1185">Reference proteome</keyword>
<feature type="transmembrane region" description="Helical" evidence="1">
    <location>
        <begin position="28"/>
        <end position="46"/>
    </location>
</feature>
<evidence type="ECO:0000313" key="4">
    <source>
        <dbReference type="Proteomes" id="UP000315389"/>
    </source>
</evidence>
<accession>A0A542ZTK6</accession>
<comment type="caution">
    <text evidence="3">The sequence shown here is derived from an EMBL/GenBank/DDBJ whole genome shotgun (WGS) entry which is preliminary data.</text>
</comment>
<dbReference type="EMBL" id="VFOS01000001">
    <property type="protein sequence ID" value="TQL63681.1"/>
    <property type="molecule type" value="Genomic_DNA"/>
</dbReference>
<organism evidence="3 4">
    <name type="scientific">Rarobacter faecitabidus</name>
    <dbReference type="NCBI Taxonomy" id="13243"/>
    <lineage>
        <taxon>Bacteria</taxon>
        <taxon>Bacillati</taxon>
        <taxon>Actinomycetota</taxon>
        <taxon>Actinomycetes</taxon>
        <taxon>Micrococcales</taxon>
        <taxon>Rarobacteraceae</taxon>
        <taxon>Rarobacter</taxon>
    </lineage>
</organism>
<evidence type="ECO:0000259" key="2">
    <source>
        <dbReference type="Pfam" id="PF03703"/>
    </source>
</evidence>
<dbReference type="InterPro" id="IPR005182">
    <property type="entry name" value="YdbS-like_PH"/>
</dbReference>
<feature type="domain" description="YdbS-like PH" evidence="2">
    <location>
        <begin position="75"/>
        <end position="153"/>
    </location>
</feature>
<dbReference type="RefSeq" id="WP_142118031.1">
    <property type="nucleotide sequence ID" value="NZ_BAAASV010000002.1"/>
</dbReference>
<dbReference type="Proteomes" id="UP000315389">
    <property type="component" value="Unassembled WGS sequence"/>
</dbReference>
<keyword evidence="1" id="KW-0812">Transmembrane</keyword>
<feature type="transmembrane region" description="Helical" evidence="1">
    <location>
        <begin position="52"/>
        <end position="71"/>
    </location>
</feature>
<evidence type="ECO:0000256" key="1">
    <source>
        <dbReference type="SAM" id="Phobius"/>
    </source>
</evidence>
<gene>
    <name evidence="3" type="ORF">FB461_0149</name>
</gene>
<dbReference type="Pfam" id="PF03703">
    <property type="entry name" value="bPH_2"/>
    <property type="match status" value="1"/>
</dbReference>